<feature type="transmembrane region" description="Helical" evidence="2">
    <location>
        <begin position="246"/>
        <end position="267"/>
    </location>
</feature>
<feature type="transmembrane region" description="Helical" evidence="2">
    <location>
        <begin position="333"/>
        <end position="354"/>
    </location>
</feature>
<feature type="transmembrane region" description="Helical" evidence="2">
    <location>
        <begin position="112"/>
        <end position="138"/>
    </location>
</feature>
<accession>A0A5J9VPI5</accession>
<evidence type="ECO:0000256" key="1">
    <source>
        <dbReference type="PROSITE-ProRule" id="PRU00259"/>
    </source>
</evidence>
<dbReference type="Proteomes" id="UP000324897">
    <property type="component" value="Chromosome 4"/>
</dbReference>
<feature type="transmembrane region" description="Helical" evidence="2">
    <location>
        <begin position="144"/>
        <end position="166"/>
    </location>
</feature>
<keyword evidence="2" id="KW-0472">Membrane</keyword>
<feature type="transmembrane region" description="Helical" evidence="2">
    <location>
        <begin position="72"/>
        <end position="91"/>
    </location>
</feature>
<dbReference type="InterPro" id="IPR000225">
    <property type="entry name" value="Armadillo"/>
</dbReference>
<dbReference type="PANTHER" id="PTHR33115">
    <property type="entry name" value="ARM REPEAT SUPERFAMILY PROTEIN"/>
    <property type="match status" value="1"/>
</dbReference>
<evidence type="ECO:0008006" key="5">
    <source>
        <dbReference type="Google" id="ProtNLM"/>
    </source>
</evidence>
<dbReference type="Gene3D" id="1.25.10.10">
    <property type="entry name" value="Leucine-rich Repeat Variant"/>
    <property type="match status" value="1"/>
</dbReference>
<dbReference type="InterPro" id="IPR011989">
    <property type="entry name" value="ARM-like"/>
</dbReference>
<protein>
    <recommendedName>
        <fullName evidence="5">BLE2 protein</fullName>
    </recommendedName>
</protein>
<dbReference type="PROSITE" id="PS50176">
    <property type="entry name" value="ARM_REPEAT"/>
    <property type="match status" value="1"/>
</dbReference>
<dbReference type="Gramene" id="TVU37497">
    <property type="protein sequence ID" value="TVU37497"/>
    <property type="gene ID" value="EJB05_10813"/>
</dbReference>
<dbReference type="SUPFAM" id="SSF48371">
    <property type="entry name" value="ARM repeat"/>
    <property type="match status" value="1"/>
</dbReference>
<feature type="transmembrane region" description="Helical" evidence="2">
    <location>
        <begin position="45"/>
        <end position="66"/>
    </location>
</feature>
<evidence type="ECO:0000313" key="4">
    <source>
        <dbReference type="Proteomes" id="UP000324897"/>
    </source>
</evidence>
<dbReference type="AlphaFoldDB" id="A0A5J9VPI5"/>
<keyword evidence="2" id="KW-0812">Transmembrane</keyword>
<organism evidence="3 4">
    <name type="scientific">Eragrostis curvula</name>
    <name type="common">weeping love grass</name>
    <dbReference type="NCBI Taxonomy" id="38414"/>
    <lineage>
        <taxon>Eukaryota</taxon>
        <taxon>Viridiplantae</taxon>
        <taxon>Streptophyta</taxon>
        <taxon>Embryophyta</taxon>
        <taxon>Tracheophyta</taxon>
        <taxon>Spermatophyta</taxon>
        <taxon>Magnoliopsida</taxon>
        <taxon>Liliopsida</taxon>
        <taxon>Poales</taxon>
        <taxon>Poaceae</taxon>
        <taxon>PACMAD clade</taxon>
        <taxon>Chloridoideae</taxon>
        <taxon>Eragrostideae</taxon>
        <taxon>Eragrostidinae</taxon>
        <taxon>Eragrostis</taxon>
    </lineage>
</organism>
<reference evidence="3 4" key="1">
    <citation type="journal article" date="2019" name="Sci. Rep.">
        <title>A high-quality genome of Eragrostis curvula grass provides insights into Poaceae evolution and supports new strategies to enhance forage quality.</title>
        <authorList>
            <person name="Carballo J."/>
            <person name="Santos B.A.C.M."/>
            <person name="Zappacosta D."/>
            <person name="Garbus I."/>
            <person name="Selva J.P."/>
            <person name="Gallo C.A."/>
            <person name="Diaz A."/>
            <person name="Albertini E."/>
            <person name="Caccamo M."/>
            <person name="Echenique V."/>
        </authorList>
    </citation>
    <scope>NUCLEOTIDE SEQUENCE [LARGE SCALE GENOMIC DNA]</scope>
    <source>
        <strain evidence="4">cv. Victoria</strain>
        <tissue evidence="3">Leaf</tissue>
    </source>
</reference>
<evidence type="ECO:0000256" key="2">
    <source>
        <dbReference type="SAM" id="Phobius"/>
    </source>
</evidence>
<name>A0A5J9VPI5_9POAL</name>
<evidence type="ECO:0000313" key="3">
    <source>
        <dbReference type="EMBL" id="TVU37497.1"/>
    </source>
</evidence>
<dbReference type="OrthoDB" id="618849at2759"/>
<dbReference type="EMBL" id="RWGY01000007">
    <property type="protein sequence ID" value="TVU37497.1"/>
    <property type="molecule type" value="Genomic_DNA"/>
</dbReference>
<dbReference type="PANTHER" id="PTHR33115:SF11">
    <property type="entry name" value="OS07G0654700 PROTEIN"/>
    <property type="match status" value="1"/>
</dbReference>
<feature type="transmembrane region" description="Helical" evidence="2">
    <location>
        <begin position="282"/>
        <end position="304"/>
    </location>
</feature>
<sequence length="956" mass="106825">MARSSSGGVEHRVCTPAHRAGKGKGAKPEKLLSCFIRVVAFIERVGNALGILAFTWATVVLLGGYPTVLRQGFRDFWCATIIVFLEAARMFNRNNKLDYQMFFHTKGAFRRLGRNGLIVIVCLTNILIYTKILIYRVAVTREKVALAVEVIRVIVLIVVPPALGMFQSLGALKLLSKPLRYAISISSPFVAILLMVPSIIVSTKNKTTKRIMFSVLFLPVLLLTISRLPFLTIIRLVDSTLGTKKIFWRQLILNICMFAALVVLVFIPDDPQVRIAVPVYEAYAFVVVSFGNLQFPAAVARVVLAAIRLATHNYYGDDAGNSSKTNLAPSLNIFYGMVLGQGILYIAACILEMFSCIPKRFLARHGELRGQQGVEFINLYYAYAFEKSMEGDVLARKKISLNSFAIYCLNSDTPKMQLHGIRVMHILLQREATRKQLFSKLTTSTKTMARLIEMLDWSSPEDTMIRLFAAKVTAELATSFRVMTVPGTIQVVSALLGNGNQQKTGNPLLDTEIDHEKIHDPILNIDDHREERLDAVQDTGNLLETQEHSTQQAGTAEQQKSWILRCWQRISGFKSIPQDEPLTERDILPALGMSILDGLVGCDQDNCVEISRASGLIQKIIRFTMYGGRTDTMYTNTQCKVLMTSSLKLLHSLTSIPGDIGITLRHKISKNPFLLRNLADVLGDSMNSQELRKLVTGILRNLAIDRDAREAIGRVQLIICRLMHAFLTPVGASSTESDRLLRKVAGQALAVLAMDSDNNCLAMLRKPEYEFIKELTSMIHVDRYRCVAASLLQNVCLHARLELKEPGMKELSYSLREVLERVMSSEGAELEILIGLSSQICRVIPGDFARELEHGQIKERFVKRLVDALNANWEPSADCPGIRRVILEQAINLMEYDSRYANCFNGRCMMEALSMVEETASDVENYRLFLGDVGLMETSGALPRLVARAKQLLAVH</sequence>
<comment type="caution">
    <text evidence="3">The sequence shown here is derived from an EMBL/GenBank/DDBJ whole genome shotgun (WGS) entry which is preliminary data.</text>
</comment>
<dbReference type="InterPro" id="IPR016024">
    <property type="entry name" value="ARM-type_fold"/>
</dbReference>
<feature type="transmembrane region" description="Helical" evidence="2">
    <location>
        <begin position="212"/>
        <end position="234"/>
    </location>
</feature>
<feature type="transmembrane region" description="Helical" evidence="2">
    <location>
        <begin position="178"/>
        <end position="200"/>
    </location>
</feature>
<proteinExistence type="predicted"/>
<gene>
    <name evidence="3" type="ORF">EJB05_10813</name>
</gene>
<feature type="repeat" description="ARM" evidence="1">
    <location>
        <begin position="673"/>
        <end position="712"/>
    </location>
</feature>
<keyword evidence="2" id="KW-1133">Transmembrane helix</keyword>
<feature type="non-terminal residue" evidence="3">
    <location>
        <position position="1"/>
    </location>
</feature>
<keyword evidence="4" id="KW-1185">Reference proteome</keyword>